<name>A0A124SBX5_CYNCS</name>
<evidence type="ECO:0000259" key="1">
    <source>
        <dbReference type="Pfam" id="PF03016"/>
    </source>
</evidence>
<dbReference type="Proteomes" id="UP000243975">
    <property type="component" value="Unassembled WGS sequence"/>
</dbReference>
<dbReference type="STRING" id="59895.A0A124SBX5"/>
<dbReference type="AlphaFoldDB" id="A0A124SBX5"/>
<accession>A0A124SBX5</accession>
<proteinExistence type="predicted"/>
<dbReference type="EMBL" id="LEKV01004885">
    <property type="protein sequence ID" value="KVH92006.1"/>
    <property type="molecule type" value="Genomic_DNA"/>
</dbReference>
<keyword evidence="3" id="KW-1185">Reference proteome</keyword>
<sequence>MYDLPRKFTYGVIESYEQGRMNNEEEASLESGNQHVAEWHSFSDLNNPERSDAYVTRVLDPEQADLFYVQFFSSLSLVANVVRDGPDDPNALHKIVDRVKTAVLLVSDFGRLGRNQGSTVKDVILPYSHRINPYKGDIGVEKRKSLMFFMGN</sequence>
<protein>
    <submittedName>
        <fullName evidence="2">Exostosin-like protein</fullName>
    </submittedName>
</protein>
<feature type="domain" description="Exostosin GT47" evidence="1">
    <location>
        <begin position="1"/>
        <end position="100"/>
    </location>
</feature>
<organism evidence="2 3">
    <name type="scientific">Cynara cardunculus var. scolymus</name>
    <name type="common">Globe artichoke</name>
    <name type="synonym">Cynara scolymus</name>
    <dbReference type="NCBI Taxonomy" id="59895"/>
    <lineage>
        <taxon>Eukaryota</taxon>
        <taxon>Viridiplantae</taxon>
        <taxon>Streptophyta</taxon>
        <taxon>Embryophyta</taxon>
        <taxon>Tracheophyta</taxon>
        <taxon>Spermatophyta</taxon>
        <taxon>Magnoliopsida</taxon>
        <taxon>eudicotyledons</taxon>
        <taxon>Gunneridae</taxon>
        <taxon>Pentapetalae</taxon>
        <taxon>asterids</taxon>
        <taxon>campanulids</taxon>
        <taxon>Asterales</taxon>
        <taxon>Asteraceae</taxon>
        <taxon>Carduoideae</taxon>
        <taxon>Cardueae</taxon>
        <taxon>Carduinae</taxon>
        <taxon>Cynara</taxon>
    </lineage>
</organism>
<evidence type="ECO:0000313" key="3">
    <source>
        <dbReference type="Proteomes" id="UP000243975"/>
    </source>
</evidence>
<evidence type="ECO:0000313" key="2">
    <source>
        <dbReference type="EMBL" id="KVH92006.1"/>
    </source>
</evidence>
<dbReference type="InterPro" id="IPR040911">
    <property type="entry name" value="Exostosin_GT47"/>
</dbReference>
<gene>
    <name evidence="2" type="ORF">Ccrd_005967</name>
</gene>
<dbReference type="Pfam" id="PF03016">
    <property type="entry name" value="Exostosin_GT47"/>
    <property type="match status" value="1"/>
</dbReference>
<reference evidence="2 3" key="1">
    <citation type="journal article" date="2016" name="Sci. Rep.">
        <title>The genome sequence of the outbreeding globe artichoke constructed de novo incorporating a phase-aware low-pass sequencing strategy of F1 progeny.</title>
        <authorList>
            <person name="Scaglione D."/>
            <person name="Reyes-Chin-Wo S."/>
            <person name="Acquadro A."/>
            <person name="Froenicke L."/>
            <person name="Portis E."/>
            <person name="Beitel C."/>
            <person name="Tirone M."/>
            <person name="Mauro R."/>
            <person name="Lo Monaco A."/>
            <person name="Mauromicale G."/>
            <person name="Faccioli P."/>
            <person name="Cattivelli L."/>
            <person name="Rieseberg L."/>
            <person name="Michelmore R."/>
            <person name="Lanteri S."/>
        </authorList>
    </citation>
    <scope>NUCLEOTIDE SEQUENCE [LARGE SCALE GENOMIC DNA]</scope>
    <source>
        <strain evidence="2">2C</strain>
    </source>
</reference>
<dbReference type="Gramene" id="KVH92006">
    <property type="protein sequence ID" value="KVH92006"/>
    <property type="gene ID" value="Ccrd_005967"/>
</dbReference>
<comment type="caution">
    <text evidence="2">The sequence shown here is derived from an EMBL/GenBank/DDBJ whole genome shotgun (WGS) entry which is preliminary data.</text>
</comment>